<gene>
    <name evidence="2" type="ORF">V1264_015451</name>
</gene>
<evidence type="ECO:0000256" key="1">
    <source>
        <dbReference type="SAM" id="SignalP"/>
    </source>
</evidence>
<feature type="chain" id="PRO_5043010802" evidence="1">
    <location>
        <begin position="21"/>
        <end position="746"/>
    </location>
</feature>
<keyword evidence="1" id="KW-0732">Signal</keyword>
<dbReference type="EMBL" id="JBAMIC010000004">
    <property type="protein sequence ID" value="KAK7107547.1"/>
    <property type="molecule type" value="Genomic_DNA"/>
</dbReference>
<sequence>MLLLLFWTVFVCCVLYASRGRKDSDVSSFYLKDLSSSRLKRFANNGSSGYEGQCTLGRLTREDSDVLSRLFSTRQYQSSIEKPLLHCSVVSLCGKKSQNFQAVCFSRECSVFKVRNKSLNHVTRSLSSEELSEVIENALVETPFMTIDDLSRYFDVHCMAPTVSKMELSGDVVSSSQCQMLAPRTSLASHNVKNAVPKKHIHILYFRFLSQQELPVRFPGLVDLLGKLAKRKLMNFDKHQATKWGDDEMISLLLQGNAGPFKVEDSLLETIRKAGYCFRLEDLSCSKSRDQETLVTNVTSAKDVVCEGNPLRHREATMERMCTEGNLTDTKLRSVLTSLLTNVHELEGGRVNDNRPVLSISILNTKDFKNSEVLDFVLRNFFASALNDEDRVMLLLGGVGNPMFLRFDENTRLQSLVSNPAMVLVSAGNVSATTLADAHRLNQSLFSMRNVNDFVTDLVKNQNKEFSNKLTLVSDSGVPDSCESLHVQPPFTCLCEEHFVEYQNDTLMAGFAELAVGIINSRLENMPHRSTTEKSQCSKLSGVSFSNVRVGRHDQKRRILMDLNLEDELLKDEFLRHVALDVWDLDKIPHAVVNFYDGHSSSSSSSSSSSRLDFQTDRLLETLCREGESLDFHTASEKSLWKHWSQEKHFGQKGSVSHMHDDCLYMIIRDFGDSVGVEAANVCRDRRYDVMLHLSLMNMLSLTPLPLSVRLGHAQRQFLTAIVKTSYTVPSFAFKLHPDFEVFHDE</sequence>
<dbReference type="AlphaFoldDB" id="A0AAN9BL88"/>
<dbReference type="Proteomes" id="UP001374579">
    <property type="component" value="Unassembled WGS sequence"/>
</dbReference>
<comment type="caution">
    <text evidence="2">The sequence shown here is derived from an EMBL/GenBank/DDBJ whole genome shotgun (WGS) entry which is preliminary data.</text>
</comment>
<evidence type="ECO:0000313" key="2">
    <source>
        <dbReference type="EMBL" id="KAK7107547.1"/>
    </source>
</evidence>
<name>A0AAN9BL88_9CAEN</name>
<proteinExistence type="predicted"/>
<feature type="signal peptide" evidence="1">
    <location>
        <begin position="1"/>
        <end position="20"/>
    </location>
</feature>
<accession>A0AAN9BL88</accession>
<organism evidence="2 3">
    <name type="scientific">Littorina saxatilis</name>
    <dbReference type="NCBI Taxonomy" id="31220"/>
    <lineage>
        <taxon>Eukaryota</taxon>
        <taxon>Metazoa</taxon>
        <taxon>Spiralia</taxon>
        <taxon>Lophotrochozoa</taxon>
        <taxon>Mollusca</taxon>
        <taxon>Gastropoda</taxon>
        <taxon>Caenogastropoda</taxon>
        <taxon>Littorinimorpha</taxon>
        <taxon>Littorinoidea</taxon>
        <taxon>Littorinidae</taxon>
        <taxon>Littorina</taxon>
    </lineage>
</organism>
<keyword evidence="3" id="KW-1185">Reference proteome</keyword>
<protein>
    <submittedName>
        <fullName evidence="2">Uncharacterized protein</fullName>
    </submittedName>
</protein>
<evidence type="ECO:0000313" key="3">
    <source>
        <dbReference type="Proteomes" id="UP001374579"/>
    </source>
</evidence>
<reference evidence="2 3" key="1">
    <citation type="submission" date="2024-02" db="EMBL/GenBank/DDBJ databases">
        <title>Chromosome-scale genome assembly of the rough periwinkle Littorina saxatilis.</title>
        <authorList>
            <person name="De Jode A."/>
            <person name="Faria R."/>
            <person name="Formenti G."/>
            <person name="Sims Y."/>
            <person name="Smith T.P."/>
            <person name="Tracey A."/>
            <person name="Wood J.M.D."/>
            <person name="Zagrodzka Z.B."/>
            <person name="Johannesson K."/>
            <person name="Butlin R.K."/>
            <person name="Leder E.H."/>
        </authorList>
    </citation>
    <scope>NUCLEOTIDE SEQUENCE [LARGE SCALE GENOMIC DNA]</scope>
    <source>
        <strain evidence="2">Snail1</strain>
        <tissue evidence="2">Muscle</tissue>
    </source>
</reference>